<proteinExistence type="predicted"/>
<accession>A0A0F2LVC4</accession>
<reference evidence="2 3" key="2">
    <citation type="journal article" date="2015" name="Eukaryot. Cell">
        <title>Asexual propagation of a virulent clone complex in a human and feline outbreak of sporotrichosis.</title>
        <authorList>
            <person name="Teixeira Mde M."/>
            <person name="Rodrigues A.M."/>
            <person name="Tsui C.K."/>
            <person name="de Almeida L.G."/>
            <person name="Van Diepeningen A.D."/>
            <person name="van den Ende B.G."/>
            <person name="Fernandes G.F."/>
            <person name="Kano R."/>
            <person name="Hamelin R.C."/>
            <person name="Lopes-Bezerra L.M."/>
            <person name="Vasconcelos A.T."/>
            <person name="de Hoog S."/>
            <person name="de Camargo Z.P."/>
            <person name="Felipe M.S."/>
        </authorList>
    </citation>
    <scope>NUCLEOTIDE SEQUENCE [LARGE SCALE GENOMIC DNA]</scope>
    <source>
        <strain evidence="2 3">1099-18</strain>
    </source>
</reference>
<reference evidence="2 3" key="1">
    <citation type="journal article" date="2014" name="BMC Genomics">
        <title>Comparative genomics of the major fungal agents of human and animal Sporotrichosis: Sporothrix schenckii and Sporothrix brasiliensis.</title>
        <authorList>
            <person name="Teixeira M.M."/>
            <person name="de Almeida L.G."/>
            <person name="Kubitschek-Barreira P."/>
            <person name="Alves F.L."/>
            <person name="Kioshima E.S."/>
            <person name="Abadio A.K."/>
            <person name="Fernandes L."/>
            <person name="Derengowski L.S."/>
            <person name="Ferreira K.S."/>
            <person name="Souza R.C."/>
            <person name="Ruiz J.C."/>
            <person name="de Andrade N.C."/>
            <person name="Paes H.C."/>
            <person name="Nicola A.M."/>
            <person name="Albuquerque P."/>
            <person name="Gerber A.L."/>
            <person name="Martins V.P."/>
            <person name="Peconick L.D."/>
            <person name="Neto A.V."/>
            <person name="Chaucanez C.B."/>
            <person name="Silva P.A."/>
            <person name="Cunha O.L."/>
            <person name="de Oliveira F.F."/>
            <person name="dos Santos T.C."/>
            <person name="Barros A.L."/>
            <person name="Soares M.A."/>
            <person name="de Oliveira L.M."/>
            <person name="Marini M.M."/>
            <person name="Villalobos-Duno H."/>
            <person name="Cunha M.M."/>
            <person name="de Hoog S."/>
            <person name="da Silveira J.F."/>
            <person name="Henrissat B."/>
            <person name="Nino-Vega G.A."/>
            <person name="Cisalpino P.S."/>
            <person name="Mora-Montes H.M."/>
            <person name="Almeida S.R."/>
            <person name="Stajich J.E."/>
            <person name="Lopes-Bezerra L.M."/>
            <person name="Vasconcelos A.T."/>
            <person name="Felipe M.S."/>
        </authorList>
    </citation>
    <scope>NUCLEOTIDE SEQUENCE [LARGE SCALE GENOMIC DNA]</scope>
    <source>
        <strain evidence="2 3">1099-18</strain>
    </source>
</reference>
<dbReference type="EMBL" id="AXCR01000012">
    <property type="protein sequence ID" value="KJR80794.1"/>
    <property type="molecule type" value="Genomic_DNA"/>
</dbReference>
<evidence type="ECO:0000313" key="2">
    <source>
        <dbReference type="EMBL" id="KJR80794.1"/>
    </source>
</evidence>
<dbReference type="VEuPathDB" id="FungiDB:SPSK_10660"/>
<evidence type="ECO:0000256" key="1">
    <source>
        <dbReference type="SAM" id="MobiDB-lite"/>
    </source>
</evidence>
<comment type="caution">
    <text evidence="2">The sequence shown here is derived from an EMBL/GenBank/DDBJ whole genome shotgun (WGS) entry which is preliminary data.</text>
</comment>
<feature type="compositionally biased region" description="Basic and acidic residues" evidence="1">
    <location>
        <begin position="10"/>
        <end position="31"/>
    </location>
</feature>
<dbReference type="AlphaFoldDB" id="A0A0F2LVC4"/>
<sequence>MLRKLRRKQKQDAGRHNQRQEKEEMEHGERRSKGRPRKTGITTAARRIDFSTSPTLTLQRCHGDFHLHLISKLAPHAPPHATWPGQARFLFTTTESREDTCPKCAMKDANYNGLKNVLRPGLELGATAAEVDGNEM</sequence>
<protein>
    <submittedName>
        <fullName evidence="2">Uncharacterized protein</fullName>
    </submittedName>
</protein>
<evidence type="ECO:0000313" key="3">
    <source>
        <dbReference type="Proteomes" id="UP000033710"/>
    </source>
</evidence>
<organism evidence="2 3">
    <name type="scientific">Sporothrix schenckii 1099-18</name>
    <dbReference type="NCBI Taxonomy" id="1397361"/>
    <lineage>
        <taxon>Eukaryota</taxon>
        <taxon>Fungi</taxon>
        <taxon>Dikarya</taxon>
        <taxon>Ascomycota</taxon>
        <taxon>Pezizomycotina</taxon>
        <taxon>Sordariomycetes</taxon>
        <taxon>Sordariomycetidae</taxon>
        <taxon>Ophiostomatales</taxon>
        <taxon>Ophiostomataceae</taxon>
        <taxon>Sporothrix</taxon>
    </lineage>
</organism>
<dbReference type="Proteomes" id="UP000033710">
    <property type="component" value="Unassembled WGS sequence"/>
</dbReference>
<dbReference type="GeneID" id="27672260"/>
<name>A0A0F2LVC4_SPOSC</name>
<feature type="region of interest" description="Disordered" evidence="1">
    <location>
        <begin position="1"/>
        <end position="43"/>
    </location>
</feature>
<dbReference type="RefSeq" id="XP_016583470.1">
    <property type="nucleotide sequence ID" value="XM_016736983.1"/>
</dbReference>
<dbReference type="KEGG" id="ssck:SPSK_10660"/>
<gene>
    <name evidence="2" type="ORF">SPSK_10660</name>
</gene>